<gene>
    <name evidence="2" type="ORF">GALMADRAFT_260191</name>
</gene>
<reference evidence="3" key="1">
    <citation type="journal article" date="2014" name="Proc. Natl. Acad. Sci. U.S.A.">
        <title>Extensive sampling of basidiomycete genomes demonstrates inadequacy of the white-rot/brown-rot paradigm for wood decay fungi.</title>
        <authorList>
            <person name="Riley R."/>
            <person name="Salamov A.A."/>
            <person name="Brown D.W."/>
            <person name="Nagy L.G."/>
            <person name="Floudas D."/>
            <person name="Held B.W."/>
            <person name="Levasseur A."/>
            <person name="Lombard V."/>
            <person name="Morin E."/>
            <person name="Otillar R."/>
            <person name="Lindquist E.A."/>
            <person name="Sun H."/>
            <person name="LaButti K.M."/>
            <person name="Schmutz J."/>
            <person name="Jabbour D."/>
            <person name="Luo H."/>
            <person name="Baker S.E."/>
            <person name="Pisabarro A.G."/>
            <person name="Walton J.D."/>
            <person name="Blanchette R.A."/>
            <person name="Henrissat B."/>
            <person name="Martin F."/>
            <person name="Cullen D."/>
            <person name="Hibbett D.S."/>
            <person name="Grigoriev I.V."/>
        </authorList>
    </citation>
    <scope>NUCLEOTIDE SEQUENCE [LARGE SCALE GENOMIC DNA]</scope>
    <source>
        <strain evidence="3">CBS 339.88</strain>
    </source>
</reference>
<dbReference type="HOGENOM" id="CLU_1635536_0_0_1"/>
<feature type="region of interest" description="Disordered" evidence="1">
    <location>
        <begin position="79"/>
        <end position="108"/>
    </location>
</feature>
<accession>A0A067SFT5</accession>
<proteinExistence type="predicted"/>
<sequence>MYAVPLTPVHARLRWVLCISNTTTERVRPPFQERRRRIHSQTSSVLSSPRRPLPIPLPHTALDVSLLVFHVNRRTRYTGDDEFHGSGGVEPGVSLSSPSSVSGVGSERMRTLCHERSVRVRLDCTPRRPAYRNPPLAQPTRAFPVVVCGNADPSSVPPAPCG</sequence>
<evidence type="ECO:0000256" key="1">
    <source>
        <dbReference type="SAM" id="MobiDB-lite"/>
    </source>
</evidence>
<feature type="compositionally biased region" description="Low complexity" evidence="1">
    <location>
        <begin position="91"/>
        <end position="106"/>
    </location>
</feature>
<name>A0A067SFT5_GALM3</name>
<evidence type="ECO:0000313" key="2">
    <source>
        <dbReference type="EMBL" id="KDR65618.1"/>
    </source>
</evidence>
<protein>
    <submittedName>
        <fullName evidence="2">Uncharacterized protein</fullName>
    </submittedName>
</protein>
<evidence type="ECO:0000313" key="3">
    <source>
        <dbReference type="Proteomes" id="UP000027222"/>
    </source>
</evidence>
<keyword evidence="3" id="KW-1185">Reference proteome</keyword>
<dbReference type="Proteomes" id="UP000027222">
    <property type="component" value="Unassembled WGS sequence"/>
</dbReference>
<dbReference type="EMBL" id="KL142438">
    <property type="protein sequence ID" value="KDR65618.1"/>
    <property type="molecule type" value="Genomic_DNA"/>
</dbReference>
<organism evidence="2 3">
    <name type="scientific">Galerina marginata (strain CBS 339.88)</name>
    <dbReference type="NCBI Taxonomy" id="685588"/>
    <lineage>
        <taxon>Eukaryota</taxon>
        <taxon>Fungi</taxon>
        <taxon>Dikarya</taxon>
        <taxon>Basidiomycota</taxon>
        <taxon>Agaricomycotina</taxon>
        <taxon>Agaricomycetes</taxon>
        <taxon>Agaricomycetidae</taxon>
        <taxon>Agaricales</taxon>
        <taxon>Agaricineae</taxon>
        <taxon>Strophariaceae</taxon>
        <taxon>Galerina</taxon>
    </lineage>
</organism>
<dbReference type="AlphaFoldDB" id="A0A067SFT5"/>